<proteinExistence type="predicted"/>
<gene>
    <name evidence="2" type="ORF">DGYR_LOCUS7662</name>
</gene>
<sequence>MIRNASETTIKEKKEGTVKINHLPSDLTDNGHGIENRVSDAFCLALCDPLVKGVKLIEQNDFKTPPSSLLERLKRKWILDVTTNLNNYISNSKVSERLIGELLDGRSYEFFRSLGKVFDQSSYLERELKNSAEDLQSIRREFSTLEERLNRCETNIHSFAHELKFYQQEEDEIDKYYSILFEKLHNRFKRLNYMPYILNEEFFNRRQLLESSMKETEL</sequence>
<evidence type="ECO:0000313" key="3">
    <source>
        <dbReference type="Proteomes" id="UP000549394"/>
    </source>
</evidence>
<evidence type="ECO:0000256" key="1">
    <source>
        <dbReference type="SAM" id="Coils"/>
    </source>
</evidence>
<dbReference type="EMBL" id="CAJFCJ010000010">
    <property type="protein sequence ID" value="CAD5119413.1"/>
    <property type="molecule type" value="Genomic_DNA"/>
</dbReference>
<protein>
    <submittedName>
        <fullName evidence="2">Uncharacterized protein</fullName>
    </submittedName>
</protein>
<name>A0A7I8VT36_9ANNE</name>
<reference evidence="2 3" key="1">
    <citation type="submission" date="2020-08" db="EMBL/GenBank/DDBJ databases">
        <authorList>
            <person name="Hejnol A."/>
        </authorList>
    </citation>
    <scope>NUCLEOTIDE SEQUENCE [LARGE SCALE GENOMIC DNA]</scope>
</reference>
<accession>A0A7I8VT36</accession>
<keyword evidence="3" id="KW-1185">Reference proteome</keyword>
<feature type="coiled-coil region" evidence="1">
    <location>
        <begin position="128"/>
        <end position="155"/>
    </location>
</feature>
<organism evidence="2 3">
    <name type="scientific">Dimorphilus gyrociliatus</name>
    <dbReference type="NCBI Taxonomy" id="2664684"/>
    <lineage>
        <taxon>Eukaryota</taxon>
        <taxon>Metazoa</taxon>
        <taxon>Spiralia</taxon>
        <taxon>Lophotrochozoa</taxon>
        <taxon>Annelida</taxon>
        <taxon>Polychaeta</taxon>
        <taxon>Polychaeta incertae sedis</taxon>
        <taxon>Dinophilidae</taxon>
        <taxon>Dimorphilus</taxon>
    </lineage>
</organism>
<comment type="caution">
    <text evidence="2">The sequence shown here is derived from an EMBL/GenBank/DDBJ whole genome shotgun (WGS) entry which is preliminary data.</text>
</comment>
<dbReference type="Proteomes" id="UP000549394">
    <property type="component" value="Unassembled WGS sequence"/>
</dbReference>
<dbReference type="AlphaFoldDB" id="A0A7I8VT36"/>
<keyword evidence="1" id="KW-0175">Coiled coil</keyword>
<evidence type="ECO:0000313" key="2">
    <source>
        <dbReference type="EMBL" id="CAD5119413.1"/>
    </source>
</evidence>